<dbReference type="SUPFAM" id="SSF55785">
    <property type="entry name" value="PYP-like sensor domain (PAS domain)"/>
    <property type="match status" value="1"/>
</dbReference>
<feature type="domain" description="PAS" evidence="10">
    <location>
        <begin position="477"/>
        <end position="524"/>
    </location>
</feature>
<evidence type="ECO:0000256" key="5">
    <source>
        <dbReference type="ARBA" id="ARBA00022777"/>
    </source>
</evidence>
<dbReference type="CDD" id="cd00082">
    <property type="entry name" value="HisKA"/>
    <property type="match status" value="1"/>
</dbReference>
<dbReference type="SUPFAM" id="SSF47384">
    <property type="entry name" value="Homodimeric domain of signal transducing histidine kinase"/>
    <property type="match status" value="1"/>
</dbReference>
<dbReference type="InParanoid" id="Q01NN6"/>
<dbReference type="SMART" id="SM00091">
    <property type="entry name" value="PAS"/>
    <property type="match status" value="1"/>
</dbReference>
<dbReference type="FunFam" id="3.30.565.10:FF:000006">
    <property type="entry name" value="Sensor histidine kinase WalK"/>
    <property type="match status" value="1"/>
</dbReference>
<gene>
    <name evidence="11" type="ordered locus">Acid_7838</name>
</gene>
<dbReference type="Pfam" id="PF02518">
    <property type="entry name" value="HATPase_c"/>
    <property type="match status" value="1"/>
</dbReference>
<keyword evidence="7 8" id="KW-0472">Membrane</keyword>
<dbReference type="InterPro" id="IPR050351">
    <property type="entry name" value="BphY/WalK/GraS-like"/>
</dbReference>
<dbReference type="EC" id="2.7.13.3" evidence="2"/>
<sequence precursor="true">MLTSRARAAKIGWSLAILLVSASAGILVDWQMSGVSRYSRDWLMRLRGPLPVPEDIAIVAIDEASIARFGRFPWSRQVIARTIDALAAAHPKVIAVDVLFADPTTQEDDDNLAHSIGRAGNVVVAAQLSDSPVHGGPSRWLAPLPVIEHAAKAVGHVNVQTELEGVARQIAERLADDSGRSYRALAMEAVRVADGTSEEGVTDAPHALLLGSRTIPLDTTAPSTVIEPTESTRVLRGGRMSIDYIGPAGSFNPVTYSLADVVAGRVPPEKFRGKFVLIGATAASLGDRITSPFVRYTDARADQHGALMPGVEVLANSINVILSGRYYSVTSDMTAFLLAALVAALTLMLLEAAQGGHELLKQLGVLIGMAGLIVAVGYLAFLKLLVFPPIVPCLVAFMCAGVLGLLQRSMTASARLDQNIAELALSGDLLAPAGPGIPGPYHWAEGGPVSLSRGWLPKGLEWKARMLSELNGRLLDRAKFVNFALRSIEDGLVIADPDGRITFANRSAGAILGATARGLVGQSLAQRLNGSVNAEVLARLVAERGHIEHEITIRGSRMRQYTLRLATVSADDSGDGPVLGIVGSLSDVTRQHELQQTKNDVISLVSHEMRTPLTAIQGMTELLAAYDVEPSRRREMNLAINDEVKRLARMITEYLDITRLESGATQMRMAAVRVESILERILILIEPIAAQRQIQLVRQIPADLPAVLADPDLFSRAVENLVTNAVKYSPNGTTVTVSARAEEDCLWIDVADQGYGIPETDLSRIFEKFYRVPRVQDAGVPGTGLGLSLVREIAELHHGSVAVRSEVGKGSTFTLRIPRSEA</sequence>
<accession>Q01NN6</accession>
<dbReference type="Pfam" id="PF05226">
    <property type="entry name" value="CHASE2"/>
    <property type="match status" value="1"/>
</dbReference>
<dbReference type="Gene3D" id="1.10.287.130">
    <property type="match status" value="1"/>
</dbReference>
<evidence type="ECO:0000256" key="8">
    <source>
        <dbReference type="SAM" id="Phobius"/>
    </source>
</evidence>
<dbReference type="SMART" id="SM00388">
    <property type="entry name" value="HisKA"/>
    <property type="match status" value="1"/>
</dbReference>
<dbReference type="Pfam" id="PF00512">
    <property type="entry name" value="HisKA"/>
    <property type="match status" value="1"/>
</dbReference>
<dbReference type="PIRSF" id="PIRSF037347">
    <property type="entry name" value="STHK_CHASE2_PAS_prd"/>
    <property type="match status" value="1"/>
</dbReference>
<name>Q01NN6_SOLUE</name>
<dbReference type="InterPro" id="IPR035965">
    <property type="entry name" value="PAS-like_dom_sf"/>
</dbReference>
<evidence type="ECO:0000256" key="3">
    <source>
        <dbReference type="ARBA" id="ARBA00022553"/>
    </source>
</evidence>
<protein>
    <recommendedName>
        <fullName evidence="2">histidine kinase</fullName>
        <ecNumber evidence="2">2.7.13.3</ecNumber>
    </recommendedName>
</protein>
<dbReference type="InterPro" id="IPR003661">
    <property type="entry name" value="HisK_dim/P_dom"/>
</dbReference>
<dbReference type="SMART" id="SM00387">
    <property type="entry name" value="HATPase_c"/>
    <property type="match status" value="1"/>
</dbReference>
<dbReference type="InterPro" id="IPR017181">
    <property type="entry name" value="Sig_transdc_His_kin_CHASE2"/>
</dbReference>
<dbReference type="EMBL" id="CP000473">
    <property type="protein sequence ID" value="ABJ88734.1"/>
    <property type="molecule type" value="Genomic_DNA"/>
</dbReference>
<evidence type="ECO:0000256" key="6">
    <source>
        <dbReference type="ARBA" id="ARBA00023012"/>
    </source>
</evidence>
<dbReference type="NCBIfam" id="TIGR00229">
    <property type="entry name" value="sensory_box"/>
    <property type="match status" value="1"/>
</dbReference>
<dbReference type="SMART" id="SM01080">
    <property type="entry name" value="CHASE2"/>
    <property type="match status" value="1"/>
</dbReference>
<keyword evidence="8" id="KW-1133">Transmembrane helix</keyword>
<dbReference type="GO" id="GO:0005886">
    <property type="term" value="C:plasma membrane"/>
    <property type="evidence" value="ECO:0007669"/>
    <property type="project" value="TreeGrafter"/>
</dbReference>
<dbReference type="CDD" id="cd00130">
    <property type="entry name" value="PAS"/>
    <property type="match status" value="1"/>
</dbReference>
<dbReference type="eggNOG" id="COG5002">
    <property type="taxonomic scope" value="Bacteria"/>
</dbReference>
<dbReference type="GO" id="GO:0000155">
    <property type="term" value="F:phosphorelay sensor kinase activity"/>
    <property type="evidence" value="ECO:0007669"/>
    <property type="project" value="InterPro"/>
</dbReference>
<feature type="transmembrane region" description="Helical" evidence="8">
    <location>
        <begin position="387"/>
        <end position="406"/>
    </location>
</feature>
<feature type="transmembrane region" description="Helical" evidence="8">
    <location>
        <begin position="363"/>
        <end position="381"/>
    </location>
</feature>
<dbReference type="InterPro" id="IPR005467">
    <property type="entry name" value="His_kinase_dom"/>
</dbReference>
<dbReference type="CDD" id="cd00075">
    <property type="entry name" value="HATPase"/>
    <property type="match status" value="1"/>
</dbReference>
<dbReference type="GO" id="GO:0006355">
    <property type="term" value="P:regulation of DNA-templated transcription"/>
    <property type="evidence" value="ECO:0007669"/>
    <property type="project" value="InterPro"/>
</dbReference>
<dbReference type="HOGENOM" id="CLU_016084_1_0_0"/>
<keyword evidence="6" id="KW-0902">Two-component regulatory system</keyword>
<dbReference type="SUPFAM" id="SSF55874">
    <property type="entry name" value="ATPase domain of HSP90 chaperone/DNA topoisomerase II/histidine kinase"/>
    <property type="match status" value="1"/>
</dbReference>
<dbReference type="GO" id="GO:0004721">
    <property type="term" value="F:phosphoprotein phosphatase activity"/>
    <property type="evidence" value="ECO:0007669"/>
    <property type="project" value="TreeGrafter"/>
</dbReference>
<proteinExistence type="predicted"/>
<reference evidence="11" key="1">
    <citation type="submission" date="2006-10" db="EMBL/GenBank/DDBJ databases">
        <title>Complete sequence of Solibacter usitatus Ellin6076.</title>
        <authorList>
            <consortium name="US DOE Joint Genome Institute"/>
            <person name="Copeland A."/>
            <person name="Lucas S."/>
            <person name="Lapidus A."/>
            <person name="Barry K."/>
            <person name="Detter J.C."/>
            <person name="Glavina del Rio T."/>
            <person name="Hammon N."/>
            <person name="Israni S."/>
            <person name="Dalin E."/>
            <person name="Tice H."/>
            <person name="Pitluck S."/>
            <person name="Thompson L.S."/>
            <person name="Brettin T."/>
            <person name="Bruce D."/>
            <person name="Han C."/>
            <person name="Tapia R."/>
            <person name="Gilna P."/>
            <person name="Schmutz J."/>
            <person name="Larimer F."/>
            <person name="Land M."/>
            <person name="Hauser L."/>
            <person name="Kyrpides N."/>
            <person name="Mikhailova N."/>
            <person name="Janssen P.H."/>
            <person name="Kuske C.R."/>
            <person name="Richardson P."/>
        </authorList>
    </citation>
    <scope>NUCLEOTIDE SEQUENCE</scope>
    <source>
        <strain evidence="11">Ellin6076</strain>
    </source>
</reference>
<dbReference type="PANTHER" id="PTHR45453">
    <property type="entry name" value="PHOSPHATE REGULON SENSOR PROTEIN PHOR"/>
    <property type="match status" value="1"/>
</dbReference>
<dbReference type="Gene3D" id="3.30.450.20">
    <property type="entry name" value="PAS domain"/>
    <property type="match status" value="1"/>
</dbReference>
<dbReference type="InterPro" id="IPR004358">
    <property type="entry name" value="Sig_transdc_His_kin-like_C"/>
</dbReference>
<dbReference type="PROSITE" id="PS50109">
    <property type="entry name" value="HIS_KIN"/>
    <property type="match status" value="1"/>
</dbReference>
<evidence type="ECO:0000256" key="2">
    <source>
        <dbReference type="ARBA" id="ARBA00012438"/>
    </source>
</evidence>
<dbReference type="PANTHER" id="PTHR45453:SF1">
    <property type="entry name" value="PHOSPHATE REGULON SENSOR PROTEIN PHOR"/>
    <property type="match status" value="1"/>
</dbReference>
<dbReference type="InterPro" id="IPR007890">
    <property type="entry name" value="CHASE2"/>
</dbReference>
<feature type="domain" description="Histidine kinase" evidence="9">
    <location>
        <begin position="604"/>
        <end position="821"/>
    </location>
</feature>
<feature type="transmembrane region" description="Helical" evidence="8">
    <location>
        <begin position="333"/>
        <end position="351"/>
    </location>
</feature>
<dbReference type="STRING" id="234267.Acid_7838"/>
<dbReference type="GO" id="GO:0016036">
    <property type="term" value="P:cellular response to phosphate starvation"/>
    <property type="evidence" value="ECO:0007669"/>
    <property type="project" value="TreeGrafter"/>
</dbReference>
<dbReference type="InterPro" id="IPR013767">
    <property type="entry name" value="PAS_fold"/>
</dbReference>
<dbReference type="eggNOG" id="COG4252">
    <property type="taxonomic scope" value="Bacteria"/>
</dbReference>
<evidence type="ECO:0000259" key="10">
    <source>
        <dbReference type="PROSITE" id="PS50112"/>
    </source>
</evidence>
<keyword evidence="8" id="KW-0812">Transmembrane</keyword>
<dbReference type="PROSITE" id="PS50112">
    <property type="entry name" value="PAS"/>
    <property type="match status" value="1"/>
</dbReference>
<dbReference type="InterPro" id="IPR003594">
    <property type="entry name" value="HATPase_dom"/>
</dbReference>
<evidence type="ECO:0000259" key="9">
    <source>
        <dbReference type="PROSITE" id="PS50109"/>
    </source>
</evidence>
<evidence type="ECO:0000256" key="7">
    <source>
        <dbReference type="ARBA" id="ARBA00023136"/>
    </source>
</evidence>
<dbReference type="InterPro" id="IPR036097">
    <property type="entry name" value="HisK_dim/P_sf"/>
</dbReference>
<dbReference type="InterPro" id="IPR036890">
    <property type="entry name" value="HATPase_C_sf"/>
</dbReference>
<dbReference type="Gene3D" id="3.30.565.10">
    <property type="entry name" value="Histidine kinase-like ATPase, C-terminal domain"/>
    <property type="match status" value="1"/>
</dbReference>
<evidence type="ECO:0000256" key="1">
    <source>
        <dbReference type="ARBA" id="ARBA00000085"/>
    </source>
</evidence>
<dbReference type="KEGG" id="sus:Acid_7838"/>
<keyword evidence="3" id="KW-0597">Phosphoprotein</keyword>
<dbReference type="AlphaFoldDB" id="Q01NN6"/>
<keyword evidence="4" id="KW-0808">Transferase</keyword>
<dbReference type="OrthoDB" id="9806704at2"/>
<dbReference type="PRINTS" id="PR00344">
    <property type="entry name" value="BCTRLSENSOR"/>
</dbReference>
<dbReference type="Pfam" id="PF00989">
    <property type="entry name" value="PAS"/>
    <property type="match status" value="1"/>
</dbReference>
<comment type="catalytic activity">
    <reaction evidence="1">
        <text>ATP + protein L-histidine = ADP + protein N-phospho-L-histidine.</text>
        <dbReference type="EC" id="2.7.13.3"/>
    </reaction>
</comment>
<keyword evidence="5 11" id="KW-0418">Kinase</keyword>
<dbReference type="InterPro" id="IPR000014">
    <property type="entry name" value="PAS"/>
</dbReference>
<organism evidence="11">
    <name type="scientific">Solibacter usitatus (strain Ellin6076)</name>
    <dbReference type="NCBI Taxonomy" id="234267"/>
    <lineage>
        <taxon>Bacteria</taxon>
        <taxon>Pseudomonadati</taxon>
        <taxon>Acidobacteriota</taxon>
        <taxon>Terriglobia</taxon>
        <taxon>Bryobacterales</taxon>
        <taxon>Solibacteraceae</taxon>
        <taxon>Candidatus Solibacter</taxon>
    </lineage>
</organism>
<evidence type="ECO:0000313" key="11">
    <source>
        <dbReference type="EMBL" id="ABJ88734.1"/>
    </source>
</evidence>
<evidence type="ECO:0000256" key="4">
    <source>
        <dbReference type="ARBA" id="ARBA00022679"/>
    </source>
</evidence>